<keyword evidence="3" id="KW-1185">Reference proteome</keyword>
<sequence length="83" mass="8882">MRSAPRKAARPWGRKRTLCNAVTDRARTCKRTKDGTMIKSRLAQPRFNSSPSRAAKTRAFQGSFAAGAGAGSPGRSTVTGNVM</sequence>
<dbReference type="EMBL" id="FP929129">
    <property type="protein sequence ID" value="CBX96743.1"/>
    <property type="molecule type" value="Genomic_DNA"/>
</dbReference>
<organism evidence="3">
    <name type="scientific">Leptosphaeria maculans (strain JN3 / isolate v23.1.3 / race Av1-4-5-6-7-8)</name>
    <name type="common">Blackleg fungus</name>
    <name type="synonym">Phoma lingam</name>
    <dbReference type="NCBI Taxonomy" id="985895"/>
    <lineage>
        <taxon>Eukaryota</taxon>
        <taxon>Fungi</taxon>
        <taxon>Dikarya</taxon>
        <taxon>Ascomycota</taxon>
        <taxon>Pezizomycotina</taxon>
        <taxon>Dothideomycetes</taxon>
        <taxon>Pleosporomycetidae</taxon>
        <taxon>Pleosporales</taxon>
        <taxon>Pleosporineae</taxon>
        <taxon>Leptosphaeriaceae</taxon>
        <taxon>Plenodomus</taxon>
        <taxon>Plenodomus lingam/Leptosphaeria maculans species complex</taxon>
    </lineage>
</organism>
<dbReference type="InParanoid" id="E4ZZE8"/>
<proteinExistence type="predicted"/>
<gene>
    <name evidence="2" type="ORF">LEMA_uP110080.1</name>
</gene>
<protein>
    <submittedName>
        <fullName evidence="2">Predicted protein</fullName>
    </submittedName>
</protein>
<feature type="region of interest" description="Disordered" evidence="1">
    <location>
        <begin position="64"/>
        <end position="83"/>
    </location>
</feature>
<dbReference type="VEuPathDB" id="FungiDB:LEMA_uP110080.1"/>
<accession>E4ZZE8</accession>
<dbReference type="HOGENOM" id="CLU_2542987_0_0_1"/>
<dbReference type="AlphaFoldDB" id="E4ZZE8"/>
<evidence type="ECO:0000256" key="1">
    <source>
        <dbReference type="SAM" id="MobiDB-lite"/>
    </source>
</evidence>
<dbReference type="Proteomes" id="UP000002668">
    <property type="component" value="Genome"/>
</dbReference>
<reference evidence="3" key="1">
    <citation type="journal article" date="2011" name="Nat. Commun.">
        <title>Effector diversification within compartments of the Leptosphaeria maculans genome affected by Repeat-Induced Point mutations.</title>
        <authorList>
            <person name="Rouxel T."/>
            <person name="Grandaubert J."/>
            <person name="Hane J.K."/>
            <person name="Hoede C."/>
            <person name="van de Wouw A.P."/>
            <person name="Couloux A."/>
            <person name="Dominguez V."/>
            <person name="Anthouard V."/>
            <person name="Bally P."/>
            <person name="Bourras S."/>
            <person name="Cozijnsen A.J."/>
            <person name="Ciuffetti L.M."/>
            <person name="Degrave A."/>
            <person name="Dilmaghani A."/>
            <person name="Duret L."/>
            <person name="Fudal I."/>
            <person name="Goodwin S.B."/>
            <person name="Gout L."/>
            <person name="Glaser N."/>
            <person name="Linglin J."/>
            <person name="Kema G.H.J."/>
            <person name="Lapalu N."/>
            <person name="Lawrence C.B."/>
            <person name="May K."/>
            <person name="Meyer M."/>
            <person name="Ollivier B."/>
            <person name="Poulain J."/>
            <person name="Schoch C.L."/>
            <person name="Simon A."/>
            <person name="Spatafora J.W."/>
            <person name="Stachowiak A."/>
            <person name="Turgeon B.G."/>
            <person name="Tyler B.M."/>
            <person name="Vincent D."/>
            <person name="Weissenbach J."/>
            <person name="Amselem J."/>
            <person name="Quesneville H."/>
            <person name="Oliver R.P."/>
            <person name="Wincker P."/>
            <person name="Balesdent M.-H."/>
            <person name="Howlett B.J."/>
        </authorList>
    </citation>
    <scope>NUCLEOTIDE SEQUENCE [LARGE SCALE GENOMIC DNA]</scope>
    <source>
        <strain evidence="3">JN3 / isolate v23.1.3 / race Av1-4-5-6-7-8</strain>
    </source>
</reference>
<evidence type="ECO:0000313" key="2">
    <source>
        <dbReference type="EMBL" id="CBX96743.1"/>
    </source>
</evidence>
<evidence type="ECO:0000313" key="3">
    <source>
        <dbReference type="Proteomes" id="UP000002668"/>
    </source>
</evidence>
<name>E4ZZE8_LEPMJ</name>